<dbReference type="InterPro" id="IPR024072">
    <property type="entry name" value="DHFR-like_dom_sf"/>
</dbReference>
<dbReference type="SUPFAM" id="SSF53597">
    <property type="entry name" value="Dihydrofolate reductase-like"/>
    <property type="match status" value="1"/>
</dbReference>
<proteinExistence type="predicted"/>
<protein>
    <submittedName>
        <fullName evidence="2">Bifunctional deaminase-reductase domain protein</fullName>
    </submittedName>
</protein>
<dbReference type="EMBL" id="CCND01000012">
    <property type="protein sequence ID" value="CDX56753.1"/>
    <property type="molecule type" value="Genomic_DNA"/>
</dbReference>
<name>A0A0K2VXP6_MESPL</name>
<organism evidence="2 3">
    <name type="scientific">Mesorhizobium plurifarium</name>
    <dbReference type="NCBI Taxonomy" id="69974"/>
    <lineage>
        <taxon>Bacteria</taxon>
        <taxon>Pseudomonadati</taxon>
        <taxon>Pseudomonadota</taxon>
        <taxon>Alphaproteobacteria</taxon>
        <taxon>Hyphomicrobiales</taxon>
        <taxon>Phyllobacteriaceae</taxon>
        <taxon>Mesorhizobium</taxon>
    </lineage>
</organism>
<dbReference type="GO" id="GO:0009231">
    <property type="term" value="P:riboflavin biosynthetic process"/>
    <property type="evidence" value="ECO:0007669"/>
    <property type="project" value="InterPro"/>
</dbReference>
<dbReference type="PANTHER" id="PTHR38011:SF2">
    <property type="entry name" value="BIFUNCTIONAL DEAMINASE-REDUCTASE DOMAIN PROTEIN"/>
    <property type="match status" value="1"/>
</dbReference>
<dbReference type="AlphaFoldDB" id="A0A0K2VXP6"/>
<dbReference type="Proteomes" id="UP000182888">
    <property type="component" value="Unassembled WGS sequence"/>
</dbReference>
<evidence type="ECO:0000259" key="1">
    <source>
        <dbReference type="Pfam" id="PF01872"/>
    </source>
</evidence>
<dbReference type="Pfam" id="PF01872">
    <property type="entry name" value="RibD_C"/>
    <property type="match status" value="1"/>
</dbReference>
<feature type="domain" description="Bacterial bifunctional deaminase-reductase C-terminal" evidence="1">
    <location>
        <begin position="25"/>
        <end position="201"/>
    </location>
</feature>
<gene>
    <name evidence="2" type="ORF">MPL1032_20687</name>
</gene>
<sequence>MAATVRCSKYGAKAEMARIVAIEHLTLDGVFQAPARADEDTRNGFEHGGWGIAGSDPQMQEVIGRAMAGGWSLLAGRTTYEDLYEGWVVRQPASPMTRALTGAQKFVASHDAAYQARWENSTLLAGDAAEAMRKLKQDHDRTLVMFGSGKLLRALMRHGLVDELVLMVHPLVLGAGSRLFEPGQAPSALKLSSQIATTTGVAILTYAFDGKDAAERPE</sequence>
<dbReference type="GO" id="GO:0008703">
    <property type="term" value="F:5-amino-6-(5-phosphoribosylamino)uracil reductase activity"/>
    <property type="evidence" value="ECO:0007669"/>
    <property type="project" value="InterPro"/>
</dbReference>
<evidence type="ECO:0000313" key="2">
    <source>
        <dbReference type="EMBL" id="CDX56753.1"/>
    </source>
</evidence>
<dbReference type="PANTHER" id="PTHR38011">
    <property type="entry name" value="DIHYDROFOLATE REDUCTASE FAMILY PROTEIN (AFU_ORTHOLOGUE AFUA_8G06820)"/>
    <property type="match status" value="1"/>
</dbReference>
<accession>A0A0K2VXP6</accession>
<dbReference type="Gene3D" id="3.40.430.10">
    <property type="entry name" value="Dihydrofolate Reductase, subunit A"/>
    <property type="match status" value="1"/>
</dbReference>
<reference evidence="3" key="1">
    <citation type="submission" date="2014-08" db="EMBL/GenBank/DDBJ databases">
        <authorList>
            <person name="Edwards T."/>
        </authorList>
    </citation>
    <scope>NUCLEOTIDE SEQUENCE [LARGE SCALE GENOMIC DNA]</scope>
</reference>
<dbReference type="InterPro" id="IPR002734">
    <property type="entry name" value="RibDG_C"/>
</dbReference>
<evidence type="ECO:0000313" key="3">
    <source>
        <dbReference type="Proteomes" id="UP000182888"/>
    </source>
</evidence>
<dbReference type="InterPro" id="IPR050765">
    <property type="entry name" value="Riboflavin_Biosynth_HTPR"/>
</dbReference>